<gene>
    <name evidence="2" type="ORF">BUALT_Bualt13G0045900</name>
</gene>
<organism evidence="2 3">
    <name type="scientific">Buddleja alternifolia</name>
    <dbReference type="NCBI Taxonomy" id="168488"/>
    <lineage>
        <taxon>Eukaryota</taxon>
        <taxon>Viridiplantae</taxon>
        <taxon>Streptophyta</taxon>
        <taxon>Embryophyta</taxon>
        <taxon>Tracheophyta</taxon>
        <taxon>Spermatophyta</taxon>
        <taxon>Magnoliopsida</taxon>
        <taxon>eudicotyledons</taxon>
        <taxon>Gunneridae</taxon>
        <taxon>Pentapetalae</taxon>
        <taxon>asterids</taxon>
        <taxon>lamiids</taxon>
        <taxon>Lamiales</taxon>
        <taxon>Scrophulariaceae</taxon>
        <taxon>Buddlejeae</taxon>
        <taxon>Buddleja</taxon>
    </lineage>
</organism>
<feature type="region of interest" description="Disordered" evidence="1">
    <location>
        <begin position="1"/>
        <end position="40"/>
    </location>
</feature>
<sequence>MLSTENDVKLEEDRRATCCTSTKQDEQFEEGEDEVETDAQRKPLLGVAKCYTSRTLGGPKRCHLDQKAGPSSSHCKDEKGAKTTHKVLRFDLNKLPTEKDEDRK</sequence>
<evidence type="ECO:0000256" key="1">
    <source>
        <dbReference type="SAM" id="MobiDB-lite"/>
    </source>
</evidence>
<keyword evidence="3" id="KW-1185">Reference proteome</keyword>
<comment type="caution">
    <text evidence="2">The sequence shown here is derived from an EMBL/GenBank/DDBJ whole genome shotgun (WGS) entry which is preliminary data.</text>
</comment>
<reference evidence="2" key="1">
    <citation type="submission" date="2019-10" db="EMBL/GenBank/DDBJ databases">
        <authorList>
            <person name="Zhang R."/>
            <person name="Pan Y."/>
            <person name="Wang J."/>
            <person name="Ma R."/>
            <person name="Yu S."/>
        </authorList>
    </citation>
    <scope>NUCLEOTIDE SEQUENCE</scope>
    <source>
        <strain evidence="2">LA-IB0</strain>
        <tissue evidence="2">Leaf</tissue>
    </source>
</reference>
<feature type="region of interest" description="Disordered" evidence="1">
    <location>
        <begin position="54"/>
        <end position="81"/>
    </location>
</feature>
<evidence type="ECO:0000313" key="2">
    <source>
        <dbReference type="EMBL" id="KAG8371043.1"/>
    </source>
</evidence>
<dbReference type="Proteomes" id="UP000826271">
    <property type="component" value="Unassembled WGS sequence"/>
</dbReference>
<feature type="compositionally biased region" description="Acidic residues" evidence="1">
    <location>
        <begin position="27"/>
        <end position="37"/>
    </location>
</feature>
<dbReference type="AlphaFoldDB" id="A0AAV6WLI7"/>
<dbReference type="EMBL" id="WHWC01000013">
    <property type="protein sequence ID" value="KAG8371043.1"/>
    <property type="molecule type" value="Genomic_DNA"/>
</dbReference>
<protein>
    <submittedName>
        <fullName evidence="2">Uncharacterized protein</fullName>
    </submittedName>
</protein>
<evidence type="ECO:0000313" key="3">
    <source>
        <dbReference type="Proteomes" id="UP000826271"/>
    </source>
</evidence>
<feature type="compositionally biased region" description="Basic and acidic residues" evidence="1">
    <location>
        <begin position="1"/>
        <end position="16"/>
    </location>
</feature>
<accession>A0AAV6WLI7</accession>
<name>A0AAV6WLI7_9LAMI</name>
<proteinExistence type="predicted"/>